<dbReference type="InterPro" id="IPR054363">
    <property type="entry name" value="GH95_cat"/>
</dbReference>
<dbReference type="Gene3D" id="1.50.10.10">
    <property type="match status" value="1"/>
</dbReference>
<dbReference type="Pfam" id="PF22124">
    <property type="entry name" value="Glyco_hydro_95_cat"/>
    <property type="match status" value="1"/>
</dbReference>
<accession>A0ABT3PZV6</accession>
<dbReference type="Gene3D" id="2.70.98.50">
    <property type="entry name" value="putative glycoside hydrolase family protein from bacillus halodurans"/>
    <property type="match status" value="1"/>
</dbReference>
<dbReference type="SUPFAM" id="SSF48208">
    <property type="entry name" value="Six-hairpin glycosidases"/>
    <property type="match status" value="1"/>
</dbReference>
<dbReference type="GO" id="GO:0016787">
    <property type="term" value="F:hydrolase activity"/>
    <property type="evidence" value="ECO:0007669"/>
    <property type="project" value="UniProtKB-KW"/>
</dbReference>
<evidence type="ECO:0000259" key="1">
    <source>
        <dbReference type="Pfam" id="PF14498"/>
    </source>
</evidence>
<name>A0ABT3PZV6_9BACT</name>
<dbReference type="InterPro" id="IPR027414">
    <property type="entry name" value="GH95_N_dom"/>
</dbReference>
<protein>
    <submittedName>
        <fullName evidence="4">Glycoside hydrolase N-terminal domain-containing protein</fullName>
    </submittedName>
</protein>
<evidence type="ECO:0000313" key="4">
    <source>
        <dbReference type="EMBL" id="MCW9713311.1"/>
    </source>
</evidence>
<feature type="domain" description="Alpha fucosidase A-like C-terminal" evidence="2">
    <location>
        <begin position="698"/>
        <end position="761"/>
    </location>
</feature>
<keyword evidence="4" id="KW-0378">Hydrolase</keyword>
<dbReference type="PANTHER" id="PTHR31084">
    <property type="entry name" value="ALPHA-L-FUCOSIDASE 2"/>
    <property type="match status" value="1"/>
</dbReference>
<dbReference type="InterPro" id="IPR008928">
    <property type="entry name" value="6-hairpin_glycosidase_sf"/>
</dbReference>
<dbReference type="Pfam" id="PF21307">
    <property type="entry name" value="Glyco_hydro_95_C"/>
    <property type="match status" value="1"/>
</dbReference>
<dbReference type="RefSeq" id="WP_265789885.1">
    <property type="nucleotide sequence ID" value="NZ_BAABRS010000002.1"/>
</dbReference>
<evidence type="ECO:0000259" key="3">
    <source>
        <dbReference type="Pfam" id="PF22124"/>
    </source>
</evidence>
<dbReference type="InterPro" id="IPR016518">
    <property type="entry name" value="Alpha-L-fucosidase"/>
</dbReference>
<reference evidence="4 5" key="1">
    <citation type="submission" date="2021-11" db="EMBL/GenBank/DDBJ databases">
        <title>Aliifidinibius sp. nov., a new bacterium isolated from saline soil.</title>
        <authorList>
            <person name="Galisteo C."/>
            <person name="De La Haba R."/>
            <person name="Sanchez-Porro C."/>
            <person name="Ventosa A."/>
        </authorList>
    </citation>
    <scope>NUCLEOTIDE SEQUENCE [LARGE SCALE GENOMIC DNA]</scope>
    <source>
        <strain evidence="4 5">KACC 190600</strain>
    </source>
</reference>
<dbReference type="PANTHER" id="PTHR31084:SF0">
    <property type="entry name" value="ALPHA-L-FUCOSIDASE 2"/>
    <property type="match status" value="1"/>
</dbReference>
<dbReference type="Pfam" id="PF14498">
    <property type="entry name" value="Glyco_hyd_65N_2"/>
    <property type="match status" value="1"/>
</dbReference>
<sequence length="823" mass="91701">MRSSHIFLLVLSLFLTIGEVGKSQSNEDLYLWYDEPAADEWTKALPVGNGRLGGMVFGNPNQEVIQLNENSVWAGSPHRNDSPAARQALPKVRDLIFEGKHAEAQELAGESFFSGPHGMPYQPVGDLVLSFPGHEDYQNYYRDLNLETAVATTKYSVNDVEYSRKVFASAPDEVIVIRLSASQPGSITFSASMESPQQTTGSVKNNELIISGKTGDHEGIPGKVRFQSITDIDAEGGSVLPTDSTVEVSNADKVTIRISIATNFKKYNDLSGEEQALASNYLNQARDKSYKEIFEAHKSDYQTYFDRVDLDLGITDAAQKPTDERIADFARGADPQLVELYFQFGRYLLISSSRPGTQPANLQGIWNKEMQPPWDSKYTLNINAEMNYWPAQLTNLSELHEPLIQMVKDLSETGRETARVMYGADGWVTHHNTDIWRITGPIDGVFWGMWPMGGAWLTHQLWEKYLYTGDEKYLQEVYPVLKSAAEFYVDFLVEEPENGWLVVAPSNSPENAPQSRPDVSITAGATMDNQLVFELFSNTIRAAEALERDREFAKTLRKKRAKLPPMQIGRLGQLQEWMEDLDSPEDKHRHVSHLFGLHPAAQISPYRTPKLFDAARTSLQYRGDVSTGWSMGWKVNFWARLLDGNHALKLIEDQLAPVGSDRNLGGGGTYPNLFDAHPPFQIDGNFGCTAGIAEMLMQSHDGAIHLLPALPDEWDSGQISGLRARGGFVIESLKWKDGKVSELKIKSTLGGNARIRVSDELVGLEGLKLKKASGSNPNTFYELAETPKPIISSKAKLNTLNIADVNEYDFETDADQTYMLVGK</sequence>
<dbReference type="InterPro" id="IPR012341">
    <property type="entry name" value="6hp_glycosidase-like_sf"/>
</dbReference>
<dbReference type="EMBL" id="JAJNDC010000002">
    <property type="protein sequence ID" value="MCW9713311.1"/>
    <property type="molecule type" value="Genomic_DNA"/>
</dbReference>
<organism evidence="4 5">
    <name type="scientific">Fodinibius salicampi</name>
    <dbReference type="NCBI Taxonomy" id="1920655"/>
    <lineage>
        <taxon>Bacteria</taxon>
        <taxon>Pseudomonadati</taxon>
        <taxon>Balneolota</taxon>
        <taxon>Balneolia</taxon>
        <taxon>Balneolales</taxon>
        <taxon>Balneolaceae</taxon>
        <taxon>Fodinibius</taxon>
    </lineage>
</organism>
<evidence type="ECO:0000313" key="5">
    <source>
        <dbReference type="Proteomes" id="UP001207337"/>
    </source>
</evidence>
<comment type="caution">
    <text evidence="4">The sequence shown here is derived from an EMBL/GenBank/DDBJ whole genome shotgun (WGS) entry which is preliminary data.</text>
</comment>
<feature type="domain" description="Glycosyl hydrolase family 95 catalytic" evidence="3">
    <location>
        <begin position="289"/>
        <end position="696"/>
    </location>
</feature>
<gene>
    <name evidence="4" type="ORF">LQ318_10370</name>
</gene>
<feature type="domain" description="Glycosyl hydrolase family 95 N-terminal" evidence="1">
    <location>
        <begin position="31"/>
        <end position="266"/>
    </location>
</feature>
<evidence type="ECO:0000259" key="2">
    <source>
        <dbReference type="Pfam" id="PF21307"/>
    </source>
</evidence>
<dbReference type="InterPro" id="IPR049053">
    <property type="entry name" value="AFCA-like_C"/>
</dbReference>
<dbReference type="Proteomes" id="UP001207337">
    <property type="component" value="Unassembled WGS sequence"/>
</dbReference>
<dbReference type="PIRSF" id="PIRSF007663">
    <property type="entry name" value="UCP007663"/>
    <property type="match status" value="1"/>
</dbReference>
<keyword evidence="5" id="KW-1185">Reference proteome</keyword>
<proteinExistence type="predicted"/>